<feature type="domain" description="FAD-binding FR-type" evidence="11">
    <location>
        <begin position="335"/>
        <end position="469"/>
    </location>
</feature>
<keyword evidence="5" id="KW-0249">Electron transport</keyword>
<dbReference type="PROSITE" id="PS51384">
    <property type="entry name" value="FAD_FR"/>
    <property type="match status" value="1"/>
</dbReference>
<dbReference type="GeneID" id="25262796"/>
<dbReference type="GO" id="GO:0006879">
    <property type="term" value="P:intracellular iron ion homeostasis"/>
    <property type="evidence" value="ECO:0007669"/>
    <property type="project" value="TreeGrafter"/>
</dbReference>
<dbReference type="GO" id="GO:0006826">
    <property type="term" value="P:iron ion transport"/>
    <property type="evidence" value="ECO:0007669"/>
    <property type="project" value="TreeGrafter"/>
</dbReference>
<evidence type="ECO:0000313" key="13">
    <source>
        <dbReference type="Proteomes" id="UP000027361"/>
    </source>
</evidence>
<dbReference type="STRING" id="1037660.A0A066WG15"/>
<reference evidence="12 13" key="1">
    <citation type="submission" date="2014-05" db="EMBL/GenBank/DDBJ databases">
        <title>Draft genome sequence of a rare smut relative, Tilletiaria anomala UBC 951.</title>
        <authorList>
            <consortium name="DOE Joint Genome Institute"/>
            <person name="Toome M."/>
            <person name="Kuo A."/>
            <person name="Henrissat B."/>
            <person name="Lipzen A."/>
            <person name="Tritt A."/>
            <person name="Yoshinaga Y."/>
            <person name="Zane M."/>
            <person name="Barry K."/>
            <person name="Grigoriev I.V."/>
            <person name="Spatafora J.W."/>
            <person name="Aimea M.C."/>
        </authorList>
    </citation>
    <scope>NUCLEOTIDE SEQUENCE [LARGE SCALE GENOMIC DNA]</scope>
    <source>
        <strain evidence="12 13">UBC 951</strain>
    </source>
</reference>
<feature type="transmembrane region" description="Helical" evidence="10">
    <location>
        <begin position="247"/>
        <end position="265"/>
    </location>
</feature>
<organism evidence="12 13">
    <name type="scientific">Tilletiaria anomala (strain ATCC 24038 / CBS 436.72 / UBC 951)</name>
    <dbReference type="NCBI Taxonomy" id="1037660"/>
    <lineage>
        <taxon>Eukaryota</taxon>
        <taxon>Fungi</taxon>
        <taxon>Dikarya</taxon>
        <taxon>Basidiomycota</taxon>
        <taxon>Ustilaginomycotina</taxon>
        <taxon>Exobasidiomycetes</taxon>
        <taxon>Georgefischeriales</taxon>
        <taxon>Tilletiariaceae</taxon>
        <taxon>Tilletiaria</taxon>
    </lineage>
</organism>
<dbReference type="RefSeq" id="XP_013245731.1">
    <property type="nucleotide sequence ID" value="XM_013390277.1"/>
</dbReference>
<keyword evidence="7" id="KW-0560">Oxidoreductase</keyword>
<dbReference type="SFLD" id="SFLDG01168">
    <property type="entry name" value="Ferric_reductase_subgroup_(FRE"/>
    <property type="match status" value="1"/>
</dbReference>
<dbReference type="HOGENOM" id="CLU_016134_0_0_1"/>
<keyword evidence="4 10" id="KW-0812">Transmembrane</keyword>
<evidence type="ECO:0000256" key="6">
    <source>
        <dbReference type="ARBA" id="ARBA00022989"/>
    </source>
</evidence>
<evidence type="ECO:0000256" key="4">
    <source>
        <dbReference type="ARBA" id="ARBA00022692"/>
    </source>
</evidence>
<evidence type="ECO:0000256" key="5">
    <source>
        <dbReference type="ARBA" id="ARBA00022982"/>
    </source>
</evidence>
<keyword evidence="9 10" id="KW-0472">Membrane</keyword>
<evidence type="ECO:0000256" key="8">
    <source>
        <dbReference type="ARBA" id="ARBA00023065"/>
    </source>
</evidence>
<dbReference type="Pfam" id="PF01794">
    <property type="entry name" value="Ferric_reduct"/>
    <property type="match status" value="1"/>
</dbReference>
<dbReference type="AlphaFoldDB" id="A0A066WG15"/>
<name>A0A066WG15_TILAU</name>
<keyword evidence="3" id="KW-0813">Transport</keyword>
<dbReference type="EMBL" id="JMSN01000006">
    <property type="protein sequence ID" value="KDN52892.1"/>
    <property type="molecule type" value="Genomic_DNA"/>
</dbReference>
<evidence type="ECO:0000259" key="11">
    <source>
        <dbReference type="PROSITE" id="PS51384"/>
    </source>
</evidence>
<dbReference type="SFLD" id="SFLDS00052">
    <property type="entry name" value="Ferric_Reductase_Domain"/>
    <property type="match status" value="1"/>
</dbReference>
<comment type="caution">
    <text evidence="12">The sequence shown here is derived from an EMBL/GenBank/DDBJ whole genome shotgun (WGS) entry which is preliminary data.</text>
</comment>
<evidence type="ECO:0000256" key="9">
    <source>
        <dbReference type="ARBA" id="ARBA00023136"/>
    </source>
</evidence>
<dbReference type="Proteomes" id="UP000027361">
    <property type="component" value="Unassembled WGS sequence"/>
</dbReference>
<feature type="transmembrane region" description="Helical" evidence="10">
    <location>
        <begin position="54"/>
        <end position="77"/>
    </location>
</feature>
<gene>
    <name evidence="12" type="ORF">K437DRAFT_231703</name>
</gene>
<dbReference type="InParanoid" id="A0A066WG15"/>
<dbReference type="CDD" id="cd06186">
    <property type="entry name" value="NOX_Duox_like_FAD_NADP"/>
    <property type="match status" value="1"/>
</dbReference>
<dbReference type="PANTHER" id="PTHR32361:SF3">
    <property type="entry name" value="REDUCTASE, PUTATIVE (AFU_ORTHOLOGUE AFUA_6G13750)-RELATED"/>
    <property type="match status" value="1"/>
</dbReference>
<accession>A0A066WG15</accession>
<evidence type="ECO:0000256" key="3">
    <source>
        <dbReference type="ARBA" id="ARBA00022448"/>
    </source>
</evidence>
<dbReference type="InterPro" id="IPR013130">
    <property type="entry name" value="Fe3_Rdtase_TM_dom"/>
</dbReference>
<dbReference type="InterPro" id="IPR013112">
    <property type="entry name" value="FAD-bd_8"/>
</dbReference>
<dbReference type="InterPro" id="IPR013121">
    <property type="entry name" value="Fe_red_NAD-bd_6"/>
</dbReference>
<keyword evidence="8" id="KW-0406">Ion transport</keyword>
<protein>
    <submittedName>
        <fullName evidence="12">Ferric reductase like transmembrane component</fullName>
    </submittedName>
</protein>
<keyword evidence="6 10" id="KW-1133">Transmembrane helix</keyword>
<dbReference type="InterPro" id="IPR017927">
    <property type="entry name" value="FAD-bd_FR_type"/>
</dbReference>
<evidence type="ECO:0000256" key="1">
    <source>
        <dbReference type="ARBA" id="ARBA00004141"/>
    </source>
</evidence>
<keyword evidence="13" id="KW-1185">Reference proteome</keyword>
<evidence type="ECO:0000313" key="12">
    <source>
        <dbReference type="EMBL" id="KDN52892.1"/>
    </source>
</evidence>
<evidence type="ECO:0000256" key="7">
    <source>
        <dbReference type="ARBA" id="ARBA00023002"/>
    </source>
</evidence>
<evidence type="ECO:0000256" key="10">
    <source>
        <dbReference type="SAM" id="Phobius"/>
    </source>
</evidence>
<dbReference type="OrthoDB" id="17725at2759"/>
<comment type="subcellular location">
    <subcellularLocation>
        <location evidence="1">Membrane</location>
        <topology evidence="1">Multi-pass membrane protein</topology>
    </subcellularLocation>
</comment>
<dbReference type="Pfam" id="PF08030">
    <property type="entry name" value="NAD_binding_6"/>
    <property type="match status" value="1"/>
</dbReference>
<dbReference type="OMA" id="VGACWGH"/>
<dbReference type="GO" id="GO:0005886">
    <property type="term" value="C:plasma membrane"/>
    <property type="evidence" value="ECO:0007669"/>
    <property type="project" value="TreeGrafter"/>
</dbReference>
<sequence length="685" mass="75015">MGGSALFPRHIQNLSDASSLEHHWGYADRAVPCTNDAGSCAYLDAVYNAHDAGMIYTAAIWGTIGLVLLVLGFIHVVRANAAPVARRGSSIARGKRAIAAGLRRIFLPEGVRIVFGRTTRLQVTILAVMAAYLLLWTFLGYPFKTWVTPVKNKPGLYNTRTSLGPFADRVGVLAYAMTPLSVLFSSRESILSIITGIPHHHFIFLHRWLGYIILMQAALHTIGWSIVEIRLYQPQPSTAQAWIKQTYMVWGVVAMILLLLLWALSTQTAIRYTGYEFFRKAHYVLAMVYIGACYGHWDQLSCFLLPSLILWFIDRSARFVRTALLHYNYVTPQGASGFRAAQARARLFPDSPNGDVVRLDFEHPHQPWKVGQHFYLTFTEGSIWQSHPFTPISYPILSKGTTRHSYIFRAKQGETHKIANKLGAAAGTAAGNIPESNASIDSESKNAKKLMTTTTAVILTGPYGQSIVDDLLPAYMQGSNTNILCVAGGTGITFVLPVLWHLAHLDAFQGPRPCSISVALVWAIRRKQDVLWVEEELDALRAIAGKCISIEVYVTRGVDRARVLRSATSSSVEKGQGTIDCSKCDEDPAPLDLAPDAADAAAATAEGEEGGPEAPYLLRRPDLHAVVTNFVDSTACGPTTVFASGPGGMISELRDAVASCNSAGRVWKGDDRADVSLVSDNRLEW</sequence>
<feature type="transmembrane region" description="Helical" evidence="10">
    <location>
        <begin position="121"/>
        <end position="143"/>
    </location>
</feature>
<feature type="transmembrane region" description="Helical" evidence="10">
    <location>
        <begin position="205"/>
        <end position="227"/>
    </location>
</feature>
<dbReference type="InterPro" id="IPR039261">
    <property type="entry name" value="FNR_nucleotide-bd"/>
</dbReference>
<dbReference type="GO" id="GO:0015677">
    <property type="term" value="P:copper ion import"/>
    <property type="evidence" value="ECO:0007669"/>
    <property type="project" value="TreeGrafter"/>
</dbReference>
<dbReference type="PANTHER" id="PTHR32361">
    <property type="entry name" value="FERRIC/CUPRIC REDUCTASE TRANSMEMBRANE COMPONENT"/>
    <property type="match status" value="1"/>
</dbReference>
<dbReference type="Gene3D" id="3.40.50.80">
    <property type="entry name" value="Nucleotide-binding domain of ferredoxin-NADP reductase (FNR) module"/>
    <property type="match status" value="1"/>
</dbReference>
<dbReference type="SUPFAM" id="SSF52343">
    <property type="entry name" value="Ferredoxin reductase-like, C-terminal NADP-linked domain"/>
    <property type="match status" value="1"/>
</dbReference>
<dbReference type="InterPro" id="IPR051410">
    <property type="entry name" value="Ferric/Cupric_Reductase"/>
</dbReference>
<dbReference type="Pfam" id="PF08022">
    <property type="entry name" value="FAD_binding_8"/>
    <property type="match status" value="1"/>
</dbReference>
<dbReference type="GO" id="GO:0000293">
    <property type="term" value="F:ferric-chelate reductase activity"/>
    <property type="evidence" value="ECO:0007669"/>
    <property type="project" value="UniProtKB-ARBA"/>
</dbReference>
<proteinExistence type="inferred from homology"/>
<evidence type="ECO:0000256" key="2">
    <source>
        <dbReference type="ARBA" id="ARBA00006278"/>
    </source>
</evidence>
<comment type="similarity">
    <text evidence="2">Belongs to the ferric reductase (FRE) family.</text>
</comment>